<comment type="caution">
    <text evidence="2">The sequence shown here is derived from an EMBL/GenBank/DDBJ whole genome shotgun (WGS) entry which is preliminary data.</text>
</comment>
<reference evidence="2 3" key="1">
    <citation type="journal article" date="2019" name="Int. J. Syst. Evol. Microbiol.">
        <title>The Global Catalogue of Microorganisms (GCM) 10K type strain sequencing project: providing services to taxonomists for standard genome sequencing and annotation.</title>
        <authorList>
            <consortium name="The Broad Institute Genomics Platform"/>
            <consortium name="The Broad Institute Genome Sequencing Center for Infectious Disease"/>
            <person name="Wu L."/>
            <person name="Ma J."/>
        </authorList>
    </citation>
    <scope>NUCLEOTIDE SEQUENCE [LARGE SCALE GENOMIC DNA]</scope>
    <source>
        <strain evidence="2 3">JCM 15134</strain>
    </source>
</reference>
<evidence type="ECO:0000313" key="2">
    <source>
        <dbReference type="EMBL" id="GAA0682378.1"/>
    </source>
</evidence>
<dbReference type="Proteomes" id="UP001499915">
    <property type="component" value="Unassembled WGS sequence"/>
</dbReference>
<name>A0ABN1I1Z0_9GAMM</name>
<dbReference type="RefSeq" id="WP_343801492.1">
    <property type="nucleotide sequence ID" value="NZ_BAAAET010000001.1"/>
</dbReference>
<dbReference type="PROSITE" id="PS51257">
    <property type="entry name" value="PROKAR_LIPOPROTEIN"/>
    <property type="match status" value="1"/>
</dbReference>
<protein>
    <recommendedName>
        <fullName evidence="4">Lipoprotein</fullName>
    </recommendedName>
</protein>
<feature type="chain" id="PRO_5045275388" description="Lipoprotein" evidence="1">
    <location>
        <begin position="20"/>
        <end position="106"/>
    </location>
</feature>
<gene>
    <name evidence="2" type="ORF">GCM10009104_04040</name>
</gene>
<accession>A0ABN1I1Z0</accession>
<evidence type="ECO:0000313" key="3">
    <source>
        <dbReference type="Proteomes" id="UP001499915"/>
    </source>
</evidence>
<feature type="signal peptide" evidence="1">
    <location>
        <begin position="1"/>
        <end position="19"/>
    </location>
</feature>
<evidence type="ECO:0000256" key="1">
    <source>
        <dbReference type="SAM" id="SignalP"/>
    </source>
</evidence>
<evidence type="ECO:0008006" key="4">
    <source>
        <dbReference type="Google" id="ProtNLM"/>
    </source>
</evidence>
<keyword evidence="1" id="KW-0732">Signal</keyword>
<keyword evidence="3" id="KW-1185">Reference proteome</keyword>
<organism evidence="2 3">
    <name type="scientific">Marinobacterium maritimum</name>
    <dbReference type="NCBI Taxonomy" id="500162"/>
    <lineage>
        <taxon>Bacteria</taxon>
        <taxon>Pseudomonadati</taxon>
        <taxon>Pseudomonadota</taxon>
        <taxon>Gammaproteobacteria</taxon>
        <taxon>Oceanospirillales</taxon>
        <taxon>Oceanospirillaceae</taxon>
        <taxon>Marinobacterium</taxon>
    </lineage>
</organism>
<proteinExistence type="predicted"/>
<dbReference type="EMBL" id="BAAAET010000001">
    <property type="protein sequence ID" value="GAA0682378.1"/>
    <property type="molecule type" value="Genomic_DNA"/>
</dbReference>
<sequence length="106" mass="11492">MFRWLTLSLAVASTLGCVATAPLQPEEQSVACDEAWYGSVEQRLGTGDGQGHGPDLGSAEWKSVVEFRLGVRDDLSVPDPASAEWCGYIEQRLQQRQASQGALIQL</sequence>